<evidence type="ECO:0000259" key="3">
    <source>
        <dbReference type="Pfam" id="PF09851"/>
    </source>
</evidence>
<dbReference type="EMBL" id="QHKM01000003">
    <property type="protein sequence ID" value="RAK66867.1"/>
    <property type="molecule type" value="Genomic_DNA"/>
</dbReference>
<feature type="region of interest" description="Disordered" evidence="1">
    <location>
        <begin position="104"/>
        <end position="126"/>
    </location>
</feature>
<protein>
    <recommendedName>
        <fullName evidence="3">SHOCT domain-containing protein</fullName>
    </recommendedName>
</protein>
<dbReference type="RefSeq" id="WP_111478288.1">
    <property type="nucleotide sequence ID" value="NZ_QHKM01000003.1"/>
</dbReference>
<accession>A0A328BIT8</accession>
<comment type="caution">
    <text evidence="4">The sequence shown here is derived from an EMBL/GenBank/DDBJ whole genome shotgun (WGS) entry which is preliminary data.</text>
</comment>
<keyword evidence="5" id="KW-1185">Reference proteome</keyword>
<evidence type="ECO:0000313" key="5">
    <source>
        <dbReference type="Proteomes" id="UP000248553"/>
    </source>
</evidence>
<evidence type="ECO:0000313" key="4">
    <source>
        <dbReference type="EMBL" id="RAK66867.1"/>
    </source>
</evidence>
<dbReference type="Proteomes" id="UP000248553">
    <property type="component" value="Unassembled WGS sequence"/>
</dbReference>
<reference evidence="5" key="1">
    <citation type="submission" date="2018-05" db="EMBL/GenBank/DDBJ databases">
        <authorList>
            <person name="Nie L."/>
        </authorList>
    </citation>
    <scope>NUCLEOTIDE SEQUENCE [LARGE SCALE GENOMIC DNA]</scope>
    <source>
        <strain evidence="5">NL</strain>
    </source>
</reference>
<feature type="transmembrane region" description="Helical" evidence="2">
    <location>
        <begin position="134"/>
        <end position="155"/>
    </location>
</feature>
<name>A0A328BIT8_9BACT</name>
<feature type="domain" description="SHOCT" evidence="3">
    <location>
        <begin position="10"/>
        <end position="37"/>
    </location>
</feature>
<dbReference type="AlphaFoldDB" id="A0A328BIT8"/>
<dbReference type="Pfam" id="PF09851">
    <property type="entry name" value="SHOCT"/>
    <property type="match status" value="1"/>
</dbReference>
<feature type="region of interest" description="Disordered" evidence="1">
    <location>
        <begin position="359"/>
        <end position="380"/>
    </location>
</feature>
<sequence length="380" mass="40411">MDKPTPSPLDTLRQLKEMLDAGAITQDEFNKLKQQLLFGETNAAPVAAPVDVPAEPVAVPPFSLDAPASVAGPHVIPPPIDDPLLPPVAAPYNTPPLEPVVLDPGTHRPTEGPVGPPSAAYDAPVEDAPRQSPLGMVLIIGGVLALLALIGYLVLGNRSSERLTSNSITAADTTAVAVEEGPQAAQLDLPPVQAPETVRVQPTIPLTSSPLDSAVTGSTTDPVTDAAALEAATRARVQRALTAFYNDLLTAPFNASQHFAPQVERFFSLQNTTPAGIEDELNRTHFPEFTESRISFDPSTLQISAPDADGAVTATFQERGRSLRKSLNQYQQTLAQVRARFDRSGKLTYFRQERLLENTFTDAKPAAPTTPDAGTTPQSN</sequence>
<evidence type="ECO:0000256" key="1">
    <source>
        <dbReference type="SAM" id="MobiDB-lite"/>
    </source>
</evidence>
<proteinExistence type="predicted"/>
<gene>
    <name evidence="4" type="ORF">DLM85_11700</name>
</gene>
<keyword evidence="2" id="KW-0812">Transmembrane</keyword>
<evidence type="ECO:0000256" key="2">
    <source>
        <dbReference type="SAM" id="Phobius"/>
    </source>
</evidence>
<dbReference type="InterPro" id="IPR018649">
    <property type="entry name" value="SHOCT"/>
</dbReference>
<dbReference type="OrthoDB" id="876729at2"/>
<keyword evidence="2" id="KW-1133">Transmembrane helix</keyword>
<keyword evidence="2" id="KW-0472">Membrane</keyword>
<organism evidence="4 5">
    <name type="scientific">Hymenobacter edaphi</name>
    <dbReference type="NCBI Taxonomy" id="2211146"/>
    <lineage>
        <taxon>Bacteria</taxon>
        <taxon>Pseudomonadati</taxon>
        <taxon>Bacteroidota</taxon>
        <taxon>Cytophagia</taxon>
        <taxon>Cytophagales</taxon>
        <taxon>Hymenobacteraceae</taxon>
        <taxon>Hymenobacter</taxon>
    </lineage>
</organism>